<protein>
    <submittedName>
        <fullName evidence="2">Uncharacterized protein</fullName>
    </submittedName>
</protein>
<gene>
    <name evidence="2" type="ORF">ACEZDE_20680</name>
</gene>
<evidence type="ECO:0000256" key="1">
    <source>
        <dbReference type="SAM" id="MobiDB-lite"/>
    </source>
</evidence>
<keyword evidence="3" id="KW-1185">Reference proteome</keyword>
<proteinExistence type="predicted"/>
<comment type="caution">
    <text evidence="2">The sequence shown here is derived from an EMBL/GenBank/DDBJ whole genome shotgun (WGS) entry which is preliminary data.</text>
</comment>
<dbReference type="EMBL" id="JBHFAB010000015">
    <property type="protein sequence ID" value="MFC1419028.1"/>
    <property type="molecule type" value="Genomic_DNA"/>
</dbReference>
<dbReference type="Proteomes" id="UP001592531">
    <property type="component" value="Unassembled WGS sequence"/>
</dbReference>
<name>A0ABV6VZ97_9ACTN</name>
<feature type="region of interest" description="Disordered" evidence="1">
    <location>
        <begin position="107"/>
        <end position="127"/>
    </location>
</feature>
<organism evidence="2 3">
    <name type="scientific">Streptacidiphilus cavernicola</name>
    <dbReference type="NCBI Taxonomy" id="3342716"/>
    <lineage>
        <taxon>Bacteria</taxon>
        <taxon>Bacillati</taxon>
        <taxon>Actinomycetota</taxon>
        <taxon>Actinomycetes</taxon>
        <taxon>Kitasatosporales</taxon>
        <taxon>Streptomycetaceae</taxon>
        <taxon>Streptacidiphilus</taxon>
    </lineage>
</organism>
<dbReference type="RefSeq" id="WP_380537918.1">
    <property type="nucleotide sequence ID" value="NZ_JBHFAB010000015.1"/>
</dbReference>
<accession>A0ABV6VZ97</accession>
<sequence length="127" mass="14145">MSSDSTTDGSGYRDRWIECTPDALRIRGYYFPWGTKSIPYPAIRSVRRVETSALRGRARIWGTANPRYWASLDPGRPGKQTALLLDLGRFVHPFITPDDPDAVERLLQERSNLGPATGDGEGRGPLV</sequence>
<evidence type="ECO:0000313" key="2">
    <source>
        <dbReference type="EMBL" id="MFC1419028.1"/>
    </source>
</evidence>
<reference evidence="2 3" key="1">
    <citation type="submission" date="2024-09" db="EMBL/GenBank/DDBJ databases">
        <authorList>
            <person name="Lee S.D."/>
        </authorList>
    </citation>
    <scope>NUCLEOTIDE SEQUENCE [LARGE SCALE GENOMIC DNA]</scope>
    <source>
        <strain evidence="2 3">N8-3</strain>
    </source>
</reference>
<evidence type="ECO:0000313" key="3">
    <source>
        <dbReference type="Proteomes" id="UP001592531"/>
    </source>
</evidence>